<reference evidence="2 3" key="1">
    <citation type="journal article" date="2020" name="Nature">
        <title>Six reference-quality genomes reveal evolution of bat adaptations.</title>
        <authorList>
            <person name="Jebb D."/>
            <person name="Huang Z."/>
            <person name="Pippel M."/>
            <person name="Hughes G.M."/>
            <person name="Lavrichenko K."/>
            <person name="Devanna P."/>
            <person name="Winkler S."/>
            <person name="Jermiin L.S."/>
            <person name="Skirmuntt E.C."/>
            <person name="Katzourakis A."/>
            <person name="Burkitt-Gray L."/>
            <person name="Ray D.A."/>
            <person name="Sullivan K.A.M."/>
            <person name="Roscito J.G."/>
            <person name="Kirilenko B.M."/>
            <person name="Davalos L.M."/>
            <person name="Corthals A.P."/>
            <person name="Power M.L."/>
            <person name="Jones G."/>
            <person name="Ransome R.D."/>
            <person name="Dechmann D.K.N."/>
            <person name="Locatelli A.G."/>
            <person name="Puechmaille S.J."/>
            <person name="Fedrigo O."/>
            <person name="Jarvis E.D."/>
            <person name="Hiller M."/>
            <person name="Vernes S.C."/>
            <person name="Myers E.W."/>
            <person name="Teeling E.C."/>
        </authorList>
    </citation>
    <scope>NUCLEOTIDE SEQUENCE [LARGE SCALE GENOMIC DNA]</scope>
    <source>
        <strain evidence="2">MPipKuh1</strain>
        <tissue evidence="2">Flight muscle</tissue>
    </source>
</reference>
<feature type="region of interest" description="Disordered" evidence="1">
    <location>
        <begin position="88"/>
        <end position="155"/>
    </location>
</feature>
<dbReference type="Proteomes" id="UP000558488">
    <property type="component" value="Unassembled WGS sequence"/>
</dbReference>
<accession>A0A7J8A7Y7</accession>
<evidence type="ECO:0000313" key="2">
    <source>
        <dbReference type="EMBL" id="KAF6382613.1"/>
    </source>
</evidence>
<dbReference type="EMBL" id="JACAGB010000002">
    <property type="protein sequence ID" value="KAF6382613.1"/>
    <property type="molecule type" value="Genomic_DNA"/>
</dbReference>
<sequence>MKSCFLEMDEHMRVMLVYGKASLSGLIREIPKEEEKMESHPENKSMLGLLQEHGCCQVCSAAPSAHTVSESSWSASGVLLRWLREERKEKVSQTTGQQSSGLGRKGLSDTLGTCPGPPMRRKGDQQALGANGEKKVVPSKPGSFTLPRGIAASGT</sequence>
<organism evidence="2 3">
    <name type="scientific">Pipistrellus kuhlii</name>
    <name type="common">Kuhl's pipistrelle</name>
    <dbReference type="NCBI Taxonomy" id="59472"/>
    <lineage>
        <taxon>Eukaryota</taxon>
        <taxon>Metazoa</taxon>
        <taxon>Chordata</taxon>
        <taxon>Craniata</taxon>
        <taxon>Vertebrata</taxon>
        <taxon>Euteleostomi</taxon>
        <taxon>Mammalia</taxon>
        <taxon>Eutheria</taxon>
        <taxon>Laurasiatheria</taxon>
        <taxon>Chiroptera</taxon>
        <taxon>Yangochiroptera</taxon>
        <taxon>Vespertilionidae</taxon>
        <taxon>Pipistrellus</taxon>
    </lineage>
</organism>
<proteinExistence type="predicted"/>
<name>A0A7J8A7Y7_PIPKU</name>
<feature type="compositionally biased region" description="Polar residues" evidence="1">
    <location>
        <begin position="92"/>
        <end position="101"/>
    </location>
</feature>
<evidence type="ECO:0000256" key="1">
    <source>
        <dbReference type="SAM" id="MobiDB-lite"/>
    </source>
</evidence>
<comment type="caution">
    <text evidence="2">The sequence shown here is derived from an EMBL/GenBank/DDBJ whole genome shotgun (WGS) entry which is preliminary data.</text>
</comment>
<keyword evidence="3" id="KW-1185">Reference proteome</keyword>
<protein>
    <submittedName>
        <fullName evidence="2">Uncharacterized protein</fullName>
    </submittedName>
</protein>
<evidence type="ECO:0000313" key="3">
    <source>
        <dbReference type="Proteomes" id="UP000558488"/>
    </source>
</evidence>
<dbReference type="AlphaFoldDB" id="A0A7J8A7Y7"/>
<gene>
    <name evidence="2" type="ORF">mPipKuh1_008969</name>
</gene>